<organism evidence="10 12">
    <name type="scientific">Dracunculus medinensis</name>
    <name type="common">Guinea worm</name>
    <dbReference type="NCBI Taxonomy" id="318479"/>
    <lineage>
        <taxon>Eukaryota</taxon>
        <taxon>Metazoa</taxon>
        <taxon>Ecdysozoa</taxon>
        <taxon>Nematoda</taxon>
        <taxon>Chromadorea</taxon>
        <taxon>Rhabditida</taxon>
        <taxon>Spirurina</taxon>
        <taxon>Dracunculoidea</taxon>
        <taxon>Dracunculidae</taxon>
        <taxon>Dracunculus</taxon>
    </lineage>
</organism>
<feature type="domain" description="Peptidase M3A/M3B catalytic" evidence="8">
    <location>
        <begin position="2"/>
        <end position="180"/>
    </location>
</feature>
<dbReference type="STRING" id="318479.A0A0N4U1L6"/>
<name>A0A0N4U1L6_DRAME</name>
<dbReference type="Gene3D" id="3.40.390.10">
    <property type="entry name" value="Collagenase (Catalytic Domain)"/>
    <property type="match status" value="1"/>
</dbReference>
<comment type="similarity">
    <text evidence="1 7">Belongs to the peptidase M3 family.</text>
</comment>
<dbReference type="GO" id="GO:0006627">
    <property type="term" value="P:protein processing involved in protein targeting to mitochondrion"/>
    <property type="evidence" value="ECO:0007669"/>
    <property type="project" value="TreeGrafter"/>
</dbReference>
<evidence type="ECO:0000256" key="4">
    <source>
        <dbReference type="ARBA" id="ARBA00022801"/>
    </source>
</evidence>
<evidence type="ECO:0000256" key="6">
    <source>
        <dbReference type="ARBA" id="ARBA00023049"/>
    </source>
</evidence>
<dbReference type="GO" id="GO:0006518">
    <property type="term" value="P:peptide metabolic process"/>
    <property type="evidence" value="ECO:0007669"/>
    <property type="project" value="TreeGrafter"/>
</dbReference>
<dbReference type="GO" id="GO:0046872">
    <property type="term" value="F:metal ion binding"/>
    <property type="evidence" value="ECO:0007669"/>
    <property type="project" value="UniProtKB-UniRule"/>
</dbReference>
<dbReference type="PANTHER" id="PTHR11804">
    <property type="entry name" value="PROTEASE M3 THIMET OLIGOPEPTIDASE-RELATED"/>
    <property type="match status" value="1"/>
</dbReference>
<evidence type="ECO:0000259" key="8">
    <source>
        <dbReference type="Pfam" id="PF01432"/>
    </source>
</evidence>
<reference evidence="12" key="1">
    <citation type="submission" date="2017-02" db="UniProtKB">
        <authorList>
            <consortium name="WormBaseParasite"/>
        </authorList>
    </citation>
    <scope>IDENTIFICATION</scope>
</reference>
<gene>
    <name evidence="9" type="ORF">DME_LOCUS4867</name>
</gene>
<dbReference type="InterPro" id="IPR024077">
    <property type="entry name" value="Neurolysin/TOP_dom2"/>
</dbReference>
<dbReference type="GO" id="GO:0005739">
    <property type="term" value="C:mitochondrion"/>
    <property type="evidence" value="ECO:0007669"/>
    <property type="project" value="TreeGrafter"/>
</dbReference>
<proteinExistence type="inferred from homology"/>
<keyword evidence="11" id="KW-1185">Reference proteome</keyword>
<dbReference type="SUPFAM" id="SSF55486">
    <property type="entry name" value="Metalloproteases ('zincins'), catalytic domain"/>
    <property type="match status" value="1"/>
</dbReference>
<keyword evidence="6 7" id="KW-0482">Metalloprotease</keyword>
<dbReference type="EMBL" id="UYYG01001151">
    <property type="protein sequence ID" value="VDN54894.1"/>
    <property type="molecule type" value="Genomic_DNA"/>
</dbReference>
<sequence>MAEIPSNLMEYCFNDLSVLREIAKDSNGNSISVEEAASLITSRFAFTATEMLQQAIYALFDLEIHGHNAYGIVNGSYSSTDLFNSIWSVVFPNVVKGENCAWQHRFSHLFPYGAKYYSYMVAKAAACLIWNTRFRDDPFSSDAGKMWAKVQSYGGALPSADLLHIALGYWPTVQNLANAIKNEANNTCQFSAVNF</sequence>
<dbReference type="PANTHER" id="PTHR11804:SF79">
    <property type="entry name" value="MITOCHONDRIAL INTERMEDIATE PEPTIDASE"/>
    <property type="match status" value="1"/>
</dbReference>
<keyword evidence="5 7" id="KW-0862">Zinc</keyword>
<evidence type="ECO:0000256" key="7">
    <source>
        <dbReference type="RuleBase" id="RU003435"/>
    </source>
</evidence>
<reference evidence="9 11" key="2">
    <citation type="submission" date="2018-11" db="EMBL/GenBank/DDBJ databases">
        <authorList>
            <consortium name="Pathogen Informatics"/>
        </authorList>
    </citation>
    <scope>NUCLEOTIDE SEQUENCE [LARGE SCALE GENOMIC DNA]</scope>
</reference>
<protein>
    <submittedName>
        <fullName evidence="12">Peptidase_M3 domain-containing protein</fullName>
    </submittedName>
</protein>
<evidence type="ECO:0000313" key="12">
    <source>
        <dbReference type="WBParaSite" id="DME_0000050701-mRNA-1"/>
    </source>
</evidence>
<dbReference type="InterPro" id="IPR001567">
    <property type="entry name" value="Pept_M3A_M3B_dom"/>
</dbReference>
<evidence type="ECO:0000313" key="9">
    <source>
        <dbReference type="EMBL" id="VDN54894.1"/>
    </source>
</evidence>
<dbReference type="InterPro" id="IPR024079">
    <property type="entry name" value="MetalloPept_cat_dom_sf"/>
</dbReference>
<dbReference type="AlphaFoldDB" id="A0A0N4U1L6"/>
<dbReference type="Proteomes" id="UP000274756">
    <property type="component" value="Unassembled WGS sequence"/>
</dbReference>
<dbReference type="Gene3D" id="1.10.1370.10">
    <property type="entry name" value="Neurolysin, domain 3"/>
    <property type="match status" value="1"/>
</dbReference>
<dbReference type="GO" id="GO:0004222">
    <property type="term" value="F:metalloendopeptidase activity"/>
    <property type="evidence" value="ECO:0007669"/>
    <property type="project" value="InterPro"/>
</dbReference>
<dbReference type="Proteomes" id="UP000038040">
    <property type="component" value="Unplaced"/>
</dbReference>
<keyword evidence="3 7" id="KW-0479">Metal-binding</keyword>
<dbReference type="OrthoDB" id="17530at2759"/>
<evidence type="ECO:0000256" key="2">
    <source>
        <dbReference type="ARBA" id="ARBA00022670"/>
    </source>
</evidence>
<dbReference type="Pfam" id="PF01432">
    <property type="entry name" value="Peptidase_M3"/>
    <property type="match status" value="1"/>
</dbReference>
<evidence type="ECO:0000313" key="11">
    <source>
        <dbReference type="Proteomes" id="UP000274756"/>
    </source>
</evidence>
<dbReference type="WBParaSite" id="DME_0000050701-mRNA-1">
    <property type="protein sequence ID" value="DME_0000050701-mRNA-1"/>
    <property type="gene ID" value="DME_0000050701"/>
</dbReference>
<comment type="cofactor">
    <cofactor evidence="7">
        <name>Zn(2+)</name>
        <dbReference type="ChEBI" id="CHEBI:29105"/>
    </cofactor>
    <text evidence="7">Binds 1 zinc ion.</text>
</comment>
<keyword evidence="4 7" id="KW-0378">Hydrolase</keyword>
<evidence type="ECO:0000256" key="1">
    <source>
        <dbReference type="ARBA" id="ARBA00006040"/>
    </source>
</evidence>
<evidence type="ECO:0000256" key="3">
    <source>
        <dbReference type="ARBA" id="ARBA00022723"/>
    </source>
</evidence>
<keyword evidence="2 7" id="KW-0645">Protease</keyword>
<dbReference type="InterPro" id="IPR045090">
    <property type="entry name" value="Pept_M3A_M3B"/>
</dbReference>
<accession>A0A0N4U1L6</accession>
<evidence type="ECO:0000256" key="5">
    <source>
        <dbReference type="ARBA" id="ARBA00022833"/>
    </source>
</evidence>
<evidence type="ECO:0000313" key="10">
    <source>
        <dbReference type="Proteomes" id="UP000038040"/>
    </source>
</evidence>